<keyword evidence="9" id="KW-1185">Reference proteome</keyword>
<dbReference type="GO" id="GO:0005385">
    <property type="term" value="F:zinc ion transmembrane transporter activity"/>
    <property type="evidence" value="ECO:0007669"/>
    <property type="project" value="TreeGrafter"/>
</dbReference>
<proteinExistence type="inferred from homology"/>
<keyword evidence="5 7" id="KW-0472">Membrane</keyword>
<evidence type="ECO:0000313" key="9">
    <source>
        <dbReference type="Proteomes" id="UP000271098"/>
    </source>
</evidence>
<dbReference type="InterPro" id="IPR003689">
    <property type="entry name" value="ZIP"/>
</dbReference>
<feature type="transmembrane region" description="Helical" evidence="7">
    <location>
        <begin position="51"/>
        <end position="75"/>
    </location>
</feature>
<evidence type="ECO:0000256" key="7">
    <source>
        <dbReference type="SAM" id="Phobius"/>
    </source>
</evidence>
<comment type="subcellular location">
    <subcellularLocation>
        <location evidence="1">Membrane</location>
        <topology evidence="1">Multi-pass membrane protein</topology>
    </subcellularLocation>
</comment>
<reference evidence="10" key="1">
    <citation type="submission" date="2016-06" db="UniProtKB">
        <authorList>
            <consortium name="WormBaseParasite"/>
        </authorList>
    </citation>
    <scope>IDENTIFICATION</scope>
</reference>
<comment type="similarity">
    <text evidence="2">Belongs to the ZIP transporter (TC 2.A.5) family.</text>
</comment>
<dbReference type="PANTHER" id="PTHR12191">
    <property type="entry name" value="SOLUTE CARRIER FAMILY 39"/>
    <property type="match status" value="1"/>
</dbReference>
<dbReference type="GO" id="GO:0140410">
    <property type="term" value="F:monoatomic cation:bicarbonate symporter activity"/>
    <property type="evidence" value="ECO:0007669"/>
    <property type="project" value="TreeGrafter"/>
</dbReference>
<dbReference type="Pfam" id="PF02535">
    <property type="entry name" value="Zip"/>
    <property type="match status" value="1"/>
</dbReference>
<keyword evidence="3 7" id="KW-0812">Transmembrane</keyword>
<evidence type="ECO:0000256" key="5">
    <source>
        <dbReference type="ARBA" id="ARBA00023136"/>
    </source>
</evidence>
<dbReference type="WBParaSite" id="GPUH_0000135901-mRNA-1">
    <property type="protein sequence ID" value="GPUH_0000135901-mRNA-1"/>
    <property type="gene ID" value="GPUH_0000135901"/>
</dbReference>
<dbReference type="GO" id="GO:0030003">
    <property type="term" value="P:intracellular monoatomic cation homeostasis"/>
    <property type="evidence" value="ECO:0007669"/>
    <property type="project" value="TreeGrafter"/>
</dbReference>
<gene>
    <name evidence="8" type="ORF">GPUH_LOCUS1357</name>
</gene>
<dbReference type="PANTHER" id="PTHR12191:SF30">
    <property type="entry name" value="ZINC TRANSPORTER ZIP4 N-TERMINAL DOMAIN-CONTAINING PROTEIN"/>
    <property type="match status" value="1"/>
</dbReference>
<feature type="transmembrane region" description="Helical" evidence="7">
    <location>
        <begin position="87"/>
        <end position="105"/>
    </location>
</feature>
<evidence type="ECO:0000256" key="4">
    <source>
        <dbReference type="ARBA" id="ARBA00022989"/>
    </source>
</evidence>
<dbReference type="Proteomes" id="UP000271098">
    <property type="component" value="Unassembled WGS sequence"/>
</dbReference>
<evidence type="ECO:0000256" key="2">
    <source>
        <dbReference type="ARBA" id="ARBA00006939"/>
    </source>
</evidence>
<dbReference type="GO" id="GO:0005886">
    <property type="term" value="C:plasma membrane"/>
    <property type="evidence" value="ECO:0007669"/>
    <property type="project" value="TreeGrafter"/>
</dbReference>
<organism evidence="10">
    <name type="scientific">Gongylonema pulchrum</name>
    <dbReference type="NCBI Taxonomy" id="637853"/>
    <lineage>
        <taxon>Eukaryota</taxon>
        <taxon>Metazoa</taxon>
        <taxon>Ecdysozoa</taxon>
        <taxon>Nematoda</taxon>
        <taxon>Chromadorea</taxon>
        <taxon>Rhabditida</taxon>
        <taxon>Spirurina</taxon>
        <taxon>Spiruromorpha</taxon>
        <taxon>Spiruroidea</taxon>
        <taxon>Gongylonematidae</taxon>
        <taxon>Gongylonema</taxon>
    </lineage>
</organism>
<dbReference type="InterPro" id="IPR050799">
    <property type="entry name" value="ZIP_Transporter"/>
</dbReference>
<feature type="region of interest" description="Disordered" evidence="6">
    <location>
        <begin position="113"/>
        <end position="147"/>
    </location>
</feature>
<evidence type="ECO:0000256" key="1">
    <source>
        <dbReference type="ARBA" id="ARBA00004141"/>
    </source>
</evidence>
<reference evidence="8 9" key="2">
    <citation type="submission" date="2018-11" db="EMBL/GenBank/DDBJ databases">
        <authorList>
            <consortium name="Pathogen Informatics"/>
        </authorList>
    </citation>
    <scope>NUCLEOTIDE SEQUENCE [LARGE SCALE GENOMIC DNA]</scope>
</reference>
<sequence>MGSAGFHKFQDVIRRAYKIIESPIDRHSFSLPSHNFLRKKMKVGSIFEPEALFWGFISITGVSLLSLSGLFFLPVIKGKWRSRWMQVFIALAVSTMSCDALLHILPQILGAHHHGHHEDHGSDLEREHHHHQHHHQHEGSHIHDHGQQQEAAFDQLDNRTGHHHHHSRQVVILFLRFLF</sequence>
<feature type="compositionally biased region" description="Basic and acidic residues" evidence="6">
    <location>
        <begin position="116"/>
        <end position="127"/>
    </location>
</feature>
<evidence type="ECO:0000313" key="10">
    <source>
        <dbReference type="WBParaSite" id="GPUH_0000135901-mRNA-1"/>
    </source>
</evidence>
<dbReference type="EMBL" id="UYRT01001617">
    <property type="protein sequence ID" value="VDK29880.1"/>
    <property type="molecule type" value="Genomic_DNA"/>
</dbReference>
<dbReference type="GO" id="GO:0071578">
    <property type="term" value="P:zinc ion import across plasma membrane"/>
    <property type="evidence" value="ECO:0007669"/>
    <property type="project" value="TreeGrafter"/>
</dbReference>
<name>A0A183CY16_9BILA</name>
<accession>A0A183CY16</accession>
<evidence type="ECO:0000256" key="3">
    <source>
        <dbReference type="ARBA" id="ARBA00022692"/>
    </source>
</evidence>
<dbReference type="AlphaFoldDB" id="A0A183CY16"/>
<feature type="compositionally biased region" description="Basic and acidic residues" evidence="6">
    <location>
        <begin position="137"/>
        <end position="147"/>
    </location>
</feature>
<evidence type="ECO:0000256" key="6">
    <source>
        <dbReference type="SAM" id="MobiDB-lite"/>
    </source>
</evidence>
<evidence type="ECO:0000313" key="8">
    <source>
        <dbReference type="EMBL" id="VDK29880.1"/>
    </source>
</evidence>
<keyword evidence="4 7" id="KW-1133">Transmembrane helix</keyword>
<protein>
    <submittedName>
        <fullName evidence="10">Zinc transporter ZIP10</fullName>
    </submittedName>
</protein>
<dbReference type="OrthoDB" id="200954at2759"/>